<feature type="compositionally biased region" description="Polar residues" evidence="2">
    <location>
        <begin position="33"/>
        <end position="42"/>
    </location>
</feature>
<feature type="compositionally biased region" description="Basic and acidic residues" evidence="2">
    <location>
        <begin position="124"/>
        <end position="140"/>
    </location>
</feature>
<evidence type="ECO:0000313" key="4">
    <source>
        <dbReference type="Proteomes" id="UP000276215"/>
    </source>
</evidence>
<reference evidence="3 4" key="1">
    <citation type="journal article" date="2018" name="Nat. Ecol. Evol.">
        <title>Pezizomycetes genomes reveal the molecular basis of ectomycorrhizal truffle lifestyle.</title>
        <authorList>
            <person name="Murat C."/>
            <person name="Payen T."/>
            <person name="Noel B."/>
            <person name="Kuo A."/>
            <person name="Morin E."/>
            <person name="Chen J."/>
            <person name="Kohler A."/>
            <person name="Krizsan K."/>
            <person name="Balestrini R."/>
            <person name="Da Silva C."/>
            <person name="Montanini B."/>
            <person name="Hainaut M."/>
            <person name="Levati E."/>
            <person name="Barry K.W."/>
            <person name="Belfiori B."/>
            <person name="Cichocki N."/>
            <person name="Clum A."/>
            <person name="Dockter R.B."/>
            <person name="Fauchery L."/>
            <person name="Guy J."/>
            <person name="Iotti M."/>
            <person name="Le Tacon F."/>
            <person name="Lindquist E.A."/>
            <person name="Lipzen A."/>
            <person name="Malagnac F."/>
            <person name="Mello A."/>
            <person name="Molinier V."/>
            <person name="Miyauchi S."/>
            <person name="Poulain J."/>
            <person name="Riccioni C."/>
            <person name="Rubini A."/>
            <person name="Sitrit Y."/>
            <person name="Splivallo R."/>
            <person name="Traeger S."/>
            <person name="Wang M."/>
            <person name="Zifcakova L."/>
            <person name="Wipf D."/>
            <person name="Zambonelli A."/>
            <person name="Paolocci F."/>
            <person name="Nowrousian M."/>
            <person name="Ottonello S."/>
            <person name="Baldrian P."/>
            <person name="Spatafora J.W."/>
            <person name="Henrissat B."/>
            <person name="Nagy L.G."/>
            <person name="Aury J.M."/>
            <person name="Wincker P."/>
            <person name="Grigoriev I.V."/>
            <person name="Bonfante P."/>
            <person name="Martin F.M."/>
        </authorList>
    </citation>
    <scope>NUCLEOTIDE SEQUENCE [LARGE SCALE GENOMIC DNA]</scope>
    <source>
        <strain evidence="3 4">120613-1</strain>
    </source>
</reference>
<name>A0A3N4JPI3_9PEZI</name>
<dbReference type="Proteomes" id="UP000276215">
    <property type="component" value="Unassembled WGS sequence"/>
</dbReference>
<evidence type="ECO:0000256" key="2">
    <source>
        <dbReference type="SAM" id="MobiDB-lite"/>
    </source>
</evidence>
<keyword evidence="4" id="KW-1185">Reference proteome</keyword>
<accession>A0A3N4JPI3</accession>
<feature type="coiled-coil region" evidence="1">
    <location>
        <begin position="196"/>
        <end position="223"/>
    </location>
</feature>
<evidence type="ECO:0000256" key="1">
    <source>
        <dbReference type="SAM" id="Coils"/>
    </source>
</evidence>
<organism evidence="3 4">
    <name type="scientific">Choiromyces venosus 120613-1</name>
    <dbReference type="NCBI Taxonomy" id="1336337"/>
    <lineage>
        <taxon>Eukaryota</taxon>
        <taxon>Fungi</taxon>
        <taxon>Dikarya</taxon>
        <taxon>Ascomycota</taxon>
        <taxon>Pezizomycotina</taxon>
        <taxon>Pezizomycetes</taxon>
        <taxon>Pezizales</taxon>
        <taxon>Tuberaceae</taxon>
        <taxon>Choiromyces</taxon>
    </lineage>
</organism>
<evidence type="ECO:0000313" key="3">
    <source>
        <dbReference type="EMBL" id="RPB00224.1"/>
    </source>
</evidence>
<keyword evidence="1" id="KW-0175">Coiled coil</keyword>
<dbReference type="EMBL" id="ML120382">
    <property type="protein sequence ID" value="RPB00224.1"/>
    <property type="molecule type" value="Genomic_DNA"/>
</dbReference>
<proteinExistence type="predicted"/>
<protein>
    <submittedName>
        <fullName evidence="3">Uncharacterized protein</fullName>
    </submittedName>
</protein>
<gene>
    <name evidence="3" type="ORF">L873DRAFT_837984</name>
</gene>
<feature type="region of interest" description="Disordered" evidence="2">
    <location>
        <begin position="124"/>
        <end position="167"/>
    </location>
</feature>
<feature type="region of interest" description="Disordered" evidence="2">
    <location>
        <begin position="33"/>
        <end position="58"/>
    </location>
</feature>
<sequence>MALRNTLNSTINTLKDLRDRDDHNPSLVVVIKTNTSTSSAQNPLPAPPPEDSSDSESSDTVVLLPKYCRGGKDLLGALKQADILCAGMAEESRLSPEIQITEAERERRLAGALKRAKEFKLSRERPAAEAEQKRVEEIERRRGRNRGSAGEKPTGVTKASGGRKGVTQSGCRLPLLSSLVCCEDDAEDCIAFGTRLQQTIANVQEISNEMSELSKKLGVMETKLNAELNVLKEVSESVDVLKWIIG</sequence>
<dbReference type="AlphaFoldDB" id="A0A3N4JPI3"/>